<dbReference type="Gene3D" id="2.60.120.1440">
    <property type="match status" value="1"/>
</dbReference>
<dbReference type="InterPro" id="IPR006860">
    <property type="entry name" value="FecR"/>
</dbReference>
<comment type="caution">
    <text evidence="2">The sequence shown here is derived from an EMBL/GenBank/DDBJ whole genome shotgun (WGS) entry which is preliminary data.</text>
</comment>
<dbReference type="EMBL" id="SNXY01000006">
    <property type="protein sequence ID" value="TDP86591.1"/>
    <property type="molecule type" value="Genomic_DNA"/>
</dbReference>
<protein>
    <submittedName>
        <fullName evidence="2">FecR family protein</fullName>
    </submittedName>
</protein>
<dbReference type="InterPro" id="IPR006311">
    <property type="entry name" value="TAT_signal"/>
</dbReference>
<gene>
    <name evidence="2" type="ORF">EDD54_0470</name>
</gene>
<feature type="domain" description="FecR protein" evidence="1">
    <location>
        <begin position="70"/>
        <end position="165"/>
    </location>
</feature>
<name>A0A4R6RJ12_9HYPH</name>
<dbReference type="Pfam" id="PF04773">
    <property type="entry name" value="FecR"/>
    <property type="match status" value="1"/>
</dbReference>
<reference evidence="2 3" key="1">
    <citation type="submission" date="2019-03" db="EMBL/GenBank/DDBJ databases">
        <title>Genomic Encyclopedia of Type Strains, Phase IV (KMG-IV): sequencing the most valuable type-strain genomes for metagenomic binning, comparative biology and taxonomic classification.</title>
        <authorList>
            <person name="Goeker M."/>
        </authorList>
    </citation>
    <scope>NUCLEOTIDE SEQUENCE [LARGE SCALE GENOMIC DNA]</scope>
    <source>
        <strain evidence="2 3">DSM 102969</strain>
    </source>
</reference>
<keyword evidence="3" id="KW-1185">Reference proteome</keyword>
<dbReference type="PANTHER" id="PTHR38731:SF3">
    <property type="entry name" value="BLL6125 PROTEIN"/>
    <property type="match status" value="1"/>
</dbReference>
<dbReference type="RefSeq" id="WP_126536939.1">
    <property type="nucleotide sequence ID" value="NZ_BSPM01000008.1"/>
</dbReference>
<dbReference type="PANTHER" id="PTHR38731">
    <property type="entry name" value="LIPL45-RELATED LIPOPROTEIN-RELATED"/>
    <property type="match status" value="1"/>
</dbReference>
<dbReference type="Proteomes" id="UP000294547">
    <property type="component" value="Unassembled WGS sequence"/>
</dbReference>
<evidence type="ECO:0000313" key="3">
    <source>
        <dbReference type="Proteomes" id="UP000294547"/>
    </source>
</evidence>
<evidence type="ECO:0000313" key="2">
    <source>
        <dbReference type="EMBL" id="TDP86591.1"/>
    </source>
</evidence>
<sequence>MDTIGIGHVTRRRVVGLAGGLLAAGVAGSARANENDEPVGVVGDAEGAAFARRQSTRRLEVRSSILLGDLVWTAARSRAALDLDGGTRINLGPKARLRIDRFVAAAGGTLELGEGALVFDRPDDLPKLDLQVRTTFGLIGVRGTRFFAGPSRGSFGVFVARGSVRVYTGGAERVLEAGDGVDIPARFARPSPVKKWGAARVDEAFASVLG</sequence>
<dbReference type="AlphaFoldDB" id="A0A4R6RJ12"/>
<proteinExistence type="predicted"/>
<dbReference type="PROSITE" id="PS51318">
    <property type="entry name" value="TAT"/>
    <property type="match status" value="1"/>
</dbReference>
<accession>A0A4R6RJ12</accession>
<organism evidence="2 3">
    <name type="scientific">Oharaeibacter diazotrophicus</name>
    <dbReference type="NCBI Taxonomy" id="1920512"/>
    <lineage>
        <taxon>Bacteria</taxon>
        <taxon>Pseudomonadati</taxon>
        <taxon>Pseudomonadota</taxon>
        <taxon>Alphaproteobacteria</taxon>
        <taxon>Hyphomicrobiales</taxon>
        <taxon>Pleomorphomonadaceae</taxon>
        <taxon>Oharaeibacter</taxon>
    </lineage>
</organism>
<dbReference type="OrthoDB" id="8443045at2"/>
<evidence type="ECO:0000259" key="1">
    <source>
        <dbReference type="Pfam" id="PF04773"/>
    </source>
</evidence>